<comment type="caution">
    <text evidence="2">The sequence shown here is derived from an EMBL/GenBank/DDBJ whole genome shotgun (WGS) entry which is preliminary data.</text>
</comment>
<proteinExistence type="predicted"/>
<dbReference type="Pfam" id="PF13399">
    <property type="entry name" value="LytR_C"/>
    <property type="match status" value="1"/>
</dbReference>
<dbReference type="EMBL" id="LCIA01000005">
    <property type="protein sequence ID" value="KKT45465.1"/>
    <property type="molecule type" value="Genomic_DNA"/>
</dbReference>
<evidence type="ECO:0000259" key="1">
    <source>
        <dbReference type="Pfam" id="PF13399"/>
    </source>
</evidence>
<organism evidence="2 3">
    <name type="scientific">candidate division WWE3 bacterium GW2011_GWA2_44_16</name>
    <dbReference type="NCBI Taxonomy" id="1619110"/>
    <lineage>
        <taxon>Bacteria</taxon>
        <taxon>Katanobacteria</taxon>
    </lineage>
</organism>
<accession>A0A0G1HF04</accession>
<gene>
    <name evidence="2" type="ORF">UW36_C0005G0044</name>
</gene>
<dbReference type="InterPro" id="IPR027381">
    <property type="entry name" value="LytR/CpsA/Psr_C"/>
</dbReference>
<evidence type="ECO:0000313" key="2">
    <source>
        <dbReference type="EMBL" id="KKT45465.1"/>
    </source>
</evidence>
<dbReference type="AlphaFoldDB" id="A0A0G1HF04"/>
<protein>
    <recommendedName>
        <fullName evidence="1">LytR/CpsA/Psr regulator C-terminal domain-containing protein</fullName>
    </recommendedName>
</protein>
<reference evidence="2" key="1">
    <citation type="journal article" date="2015" name="Nature">
        <title>rRNA introns, odd ribosomes, and small enigmatic genomes across a large radiation of phyla.</title>
        <authorList>
            <person name="Brown C.T."/>
            <person name="Hug L.A."/>
            <person name="Thomas B.C."/>
            <person name="Sharon I."/>
            <person name="Castelle C.J."/>
            <person name="Singh A."/>
            <person name="Wilkins M.J."/>
            <person name="Williams K.H."/>
            <person name="Banfield J.F."/>
        </authorList>
    </citation>
    <scope>NUCLEOTIDE SEQUENCE [LARGE SCALE GENOMIC DNA]</scope>
</reference>
<sequence>MRTVTAHKRKRQSLYVKRRNRTLKPALLSAGAFLLLVTFFLVRGLISPVVSALSSNASDLKNTDVYSVLLAEKGDDEMITSLKLLIIQKKDKQLFAFAISPTQAIDMPGKLGEEQIGKAVQIGKALLYDTNESQLLSDAVRKLTAYTIDRYIIAPTDTYGIIDQSVFGGGIKMLLPWNFSAFGRGVGTNMSSGEVIDFFLFTNGLEPGDTELYEFAEVADMNAKFRDIALNSDVSAEALDVVVLNGTGSSDLAKIISDMCQNAGMKVILIGNTVNLYERSLIITDNFATPTVKKLLASFPSARLVSRSEALGLDEDLVDRGDVIVVSGFDILPLVQ</sequence>
<dbReference type="Proteomes" id="UP000034128">
    <property type="component" value="Unassembled WGS sequence"/>
</dbReference>
<feature type="domain" description="LytR/CpsA/Psr regulator C-terminal" evidence="1">
    <location>
        <begin position="240"/>
        <end position="325"/>
    </location>
</feature>
<name>A0A0G1HF04_UNCKA</name>
<dbReference type="STRING" id="1619110.UW36_C0005G0044"/>
<evidence type="ECO:0000313" key="3">
    <source>
        <dbReference type="Proteomes" id="UP000034128"/>
    </source>
</evidence>